<dbReference type="InterPro" id="IPR000326">
    <property type="entry name" value="PAP2/HPO"/>
</dbReference>
<dbReference type="InterPro" id="IPR050922">
    <property type="entry name" value="LytR/CpsA/Psr_CW_biosynth"/>
</dbReference>
<proteinExistence type="inferred from homology"/>
<organism evidence="4 5">
    <name type="scientific">Enterococcus viikkiensis</name>
    <dbReference type="NCBI Taxonomy" id="930854"/>
    <lineage>
        <taxon>Bacteria</taxon>
        <taxon>Bacillati</taxon>
        <taxon>Bacillota</taxon>
        <taxon>Bacilli</taxon>
        <taxon>Lactobacillales</taxon>
        <taxon>Enterococcaceae</taxon>
        <taxon>Enterococcus</taxon>
    </lineage>
</organism>
<feature type="transmembrane region" description="Helical" evidence="2">
    <location>
        <begin position="222"/>
        <end position="245"/>
    </location>
</feature>
<keyword evidence="2" id="KW-0812">Transmembrane</keyword>
<dbReference type="NCBIfam" id="TIGR00350">
    <property type="entry name" value="lytR_cpsA_psr"/>
    <property type="match status" value="1"/>
</dbReference>
<evidence type="ECO:0000313" key="5">
    <source>
        <dbReference type="Proteomes" id="UP001265301"/>
    </source>
</evidence>
<dbReference type="RefSeq" id="WP_311818178.1">
    <property type="nucleotide sequence ID" value="NZ_JARQBN010000001.1"/>
</dbReference>
<sequence>MRKKFTLLSVCTLSVALIFMIGVAINAQWLNYLDTFFMQNRLANISFLTVFTGVLAKVATLGPMLIIFSFLAFFLCRKQQRALAVWCLGNLIFISGVGYLLKQVFQRVRPEQLQYLTRSSYSFPSGHSLLVMTLVGSLCLIYFFMNKKMPTLVKVGLALLVLVIAGGRIYLGVHFISDVITGLCLGLGLTFGSGRLFYSYLQPVNVRLKETEGAKFVKWQTILLSLLACAVVLITGLSVFALTFYHNSRNAADSMYAPIERTRTVNTPVASEPISILILGIANDAKRKTDFRANTIMVATLNNQTKETTLVSIPRDAFVEIVGAEYQDKINHAHSIGGSEMMIDTVEKFLAIPIHHYMEVNMDGLQTLVDAVGGVTVDNDFAFSAEGIDYPKGKQHLNGWEALQYSRMRYEDPKGDYGRQGRQREVMELLISQLLSTKSLFHYQKILAGIGENGKTDLTFNQMQKIMTDYHTSLRKINSQQVQGEGFTGDGFTGEAGISYQEIPQVEVDRVKKILFKQLNL</sequence>
<keyword evidence="2" id="KW-0472">Membrane</keyword>
<dbReference type="PANTHER" id="PTHR33392">
    <property type="entry name" value="POLYISOPRENYL-TEICHOIC ACID--PEPTIDOGLYCAN TEICHOIC ACID TRANSFERASE TAGU"/>
    <property type="match status" value="1"/>
</dbReference>
<accession>A0ABU3FLR7</accession>
<evidence type="ECO:0000313" key="4">
    <source>
        <dbReference type="EMBL" id="MDT2826919.1"/>
    </source>
</evidence>
<feature type="transmembrane region" description="Helical" evidence="2">
    <location>
        <begin position="152"/>
        <end position="173"/>
    </location>
</feature>
<feature type="transmembrane region" description="Helical" evidence="2">
    <location>
        <begin position="50"/>
        <end position="76"/>
    </location>
</feature>
<dbReference type="InterPro" id="IPR036938">
    <property type="entry name" value="PAP2/HPO_sf"/>
</dbReference>
<feature type="domain" description="Phosphatidic acid phosphatase type 2/haloperoxidase" evidence="3">
    <location>
        <begin position="83"/>
        <end position="194"/>
    </location>
</feature>
<dbReference type="EMBL" id="JARQBN010000001">
    <property type="protein sequence ID" value="MDT2826919.1"/>
    <property type="molecule type" value="Genomic_DNA"/>
</dbReference>
<keyword evidence="5" id="KW-1185">Reference proteome</keyword>
<gene>
    <name evidence="4" type="ORF">P7H59_00460</name>
</gene>
<comment type="caution">
    <text evidence="4">The sequence shown here is derived from an EMBL/GenBank/DDBJ whole genome shotgun (WGS) entry which is preliminary data.</text>
</comment>
<reference evidence="4 5" key="1">
    <citation type="submission" date="2023-03" db="EMBL/GenBank/DDBJ databases">
        <authorList>
            <person name="Shen W."/>
            <person name="Cai J."/>
        </authorList>
    </citation>
    <scope>NUCLEOTIDE SEQUENCE [LARGE SCALE GENOMIC DNA]</scope>
    <source>
        <strain evidence="4 5">B101</strain>
    </source>
</reference>
<dbReference type="Proteomes" id="UP001265301">
    <property type="component" value="Unassembled WGS sequence"/>
</dbReference>
<evidence type="ECO:0000259" key="3">
    <source>
        <dbReference type="SMART" id="SM00014"/>
    </source>
</evidence>
<protein>
    <submittedName>
        <fullName evidence="4">Phosphatase PAP2/LCP family protein</fullName>
    </submittedName>
</protein>
<name>A0ABU3FLR7_9ENTE</name>
<dbReference type="Gene3D" id="1.20.144.10">
    <property type="entry name" value="Phosphatidic acid phosphatase type 2/haloperoxidase"/>
    <property type="match status" value="1"/>
</dbReference>
<dbReference type="SUPFAM" id="SSF48317">
    <property type="entry name" value="Acid phosphatase/Vanadium-dependent haloperoxidase"/>
    <property type="match status" value="1"/>
</dbReference>
<keyword evidence="2" id="KW-1133">Transmembrane helix</keyword>
<dbReference type="Pfam" id="PF03816">
    <property type="entry name" value="LytR_cpsA_psr"/>
    <property type="match status" value="1"/>
</dbReference>
<dbReference type="Gene3D" id="3.40.630.190">
    <property type="entry name" value="LCP protein"/>
    <property type="match status" value="1"/>
</dbReference>
<dbReference type="CDD" id="cd03392">
    <property type="entry name" value="PAP2_like_2"/>
    <property type="match status" value="1"/>
</dbReference>
<dbReference type="Pfam" id="PF01569">
    <property type="entry name" value="PAP2"/>
    <property type="match status" value="1"/>
</dbReference>
<feature type="transmembrane region" description="Helical" evidence="2">
    <location>
        <begin position="179"/>
        <end position="201"/>
    </location>
</feature>
<feature type="transmembrane region" description="Helical" evidence="2">
    <location>
        <begin position="121"/>
        <end position="145"/>
    </location>
</feature>
<dbReference type="PANTHER" id="PTHR33392:SF6">
    <property type="entry name" value="POLYISOPRENYL-TEICHOIC ACID--PEPTIDOGLYCAN TEICHOIC ACID TRANSFERASE TAGU"/>
    <property type="match status" value="1"/>
</dbReference>
<feature type="transmembrane region" description="Helical" evidence="2">
    <location>
        <begin position="83"/>
        <end position="101"/>
    </location>
</feature>
<evidence type="ECO:0000256" key="1">
    <source>
        <dbReference type="ARBA" id="ARBA00006068"/>
    </source>
</evidence>
<dbReference type="SMART" id="SM00014">
    <property type="entry name" value="acidPPc"/>
    <property type="match status" value="1"/>
</dbReference>
<evidence type="ECO:0000256" key="2">
    <source>
        <dbReference type="SAM" id="Phobius"/>
    </source>
</evidence>
<dbReference type="InterPro" id="IPR004474">
    <property type="entry name" value="LytR_CpsA_psr"/>
</dbReference>
<comment type="similarity">
    <text evidence="1">Belongs to the LytR/CpsA/Psr (LCP) family.</text>
</comment>